<dbReference type="EMBL" id="AVOT02004387">
    <property type="protein sequence ID" value="MBW0476218.1"/>
    <property type="molecule type" value="Genomic_DNA"/>
</dbReference>
<evidence type="ECO:0000313" key="2">
    <source>
        <dbReference type="EMBL" id="MBW0476218.1"/>
    </source>
</evidence>
<dbReference type="Proteomes" id="UP000765509">
    <property type="component" value="Unassembled WGS sequence"/>
</dbReference>
<protein>
    <submittedName>
        <fullName evidence="2">Uncharacterized protein</fullName>
    </submittedName>
</protein>
<organism evidence="2 3">
    <name type="scientific">Austropuccinia psidii MF-1</name>
    <dbReference type="NCBI Taxonomy" id="1389203"/>
    <lineage>
        <taxon>Eukaryota</taxon>
        <taxon>Fungi</taxon>
        <taxon>Dikarya</taxon>
        <taxon>Basidiomycota</taxon>
        <taxon>Pucciniomycotina</taxon>
        <taxon>Pucciniomycetes</taxon>
        <taxon>Pucciniales</taxon>
        <taxon>Sphaerophragmiaceae</taxon>
        <taxon>Austropuccinia</taxon>
    </lineage>
</organism>
<evidence type="ECO:0000256" key="1">
    <source>
        <dbReference type="SAM" id="MobiDB-lite"/>
    </source>
</evidence>
<dbReference type="AlphaFoldDB" id="A0A9Q3C461"/>
<keyword evidence="3" id="KW-1185">Reference proteome</keyword>
<gene>
    <name evidence="2" type="ORF">O181_015933</name>
</gene>
<proteinExistence type="predicted"/>
<feature type="compositionally biased region" description="Polar residues" evidence="1">
    <location>
        <begin position="95"/>
        <end position="109"/>
    </location>
</feature>
<evidence type="ECO:0000313" key="3">
    <source>
        <dbReference type="Proteomes" id="UP000765509"/>
    </source>
</evidence>
<comment type="caution">
    <text evidence="2">The sequence shown here is derived from an EMBL/GenBank/DDBJ whole genome shotgun (WGS) entry which is preliminary data.</text>
</comment>
<feature type="region of interest" description="Disordered" evidence="1">
    <location>
        <begin position="87"/>
        <end position="132"/>
    </location>
</feature>
<name>A0A9Q3C461_9BASI</name>
<accession>A0A9Q3C461</accession>
<reference evidence="2" key="1">
    <citation type="submission" date="2021-03" db="EMBL/GenBank/DDBJ databases">
        <title>Draft genome sequence of rust myrtle Austropuccinia psidii MF-1, a brazilian biotype.</title>
        <authorList>
            <person name="Quecine M.C."/>
            <person name="Pachon D.M.R."/>
            <person name="Bonatelli M.L."/>
            <person name="Correr F.H."/>
            <person name="Franceschini L.M."/>
            <person name="Leite T.F."/>
            <person name="Margarido G.R.A."/>
            <person name="Almeida C.A."/>
            <person name="Ferrarezi J.A."/>
            <person name="Labate C.A."/>
        </authorList>
    </citation>
    <scope>NUCLEOTIDE SEQUENCE</scope>
    <source>
        <strain evidence="2">MF-1</strain>
    </source>
</reference>
<feature type="compositionally biased region" description="Polar residues" evidence="1">
    <location>
        <begin position="120"/>
        <end position="132"/>
    </location>
</feature>
<sequence>MKILTASMDKTVKTIQEGHSQLSRASEETNKTLNQVFEEQHHSKMERDCLVQGINKLFNLYHSMNPQPQVHFMDNPYHQEEFKPDATLLNKERSPSQYQDGDNMSYSDMESSKYLPEASSWPNSLEQENMII</sequence>